<comment type="caution">
    <text evidence="11">The sequence shown here is derived from an EMBL/GenBank/DDBJ whole genome shotgun (WGS) entry which is preliminary data.</text>
</comment>
<dbReference type="AlphaFoldDB" id="A0A4Q0YCD5"/>
<name>A0A4Q0YCD5_9BACT</name>
<evidence type="ECO:0000256" key="3">
    <source>
        <dbReference type="ARBA" id="ARBA00022670"/>
    </source>
</evidence>
<feature type="domain" description="NlpC/P60" evidence="10">
    <location>
        <begin position="1"/>
        <end position="114"/>
    </location>
</feature>
<comment type="similarity">
    <text evidence="2">Belongs to the peptidase C40 family.</text>
</comment>
<evidence type="ECO:0000256" key="6">
    <source>
        <dbReference type="ARBA" id="ARBA00022807"/>
    </source>
</evidence>
<keyword evidence="6" id="KW-0788">Thiol protease</keyword>
<keyword evidence="4" id="KW-0732">Signal</keyword>
<evidence type="ECO:0000256" key="8">
    <source>
        <dbReference type="ARBA" id="ARBA00023139"/>
    </source>
</evidence>
<reference evidence="11 12" key="1">
    <citation type="submission" date="2017-10" db="EMBL/GenBank/DDBJ databases">
        <title>Genomics of the genus Arcobacter.</title>
        <authorList>
            <person name="Perez-Cataluna A."/>
            <person name="Figueras M.J."/>
        </authorList>
    </citation>
    <scope>NUCLEOTIDE SEQUENCE [LARGE SCALE GENOMIC DNA]</scope>
    <source>
        <strain evidence="11 12">CECT 8993</strain>
    </source>
</reference>
<evidence type="ECO:0000256" key="4">
    <source>
        <dbReference type="ARBA" id="ARBA00022729"/>
    </source>
</evidence>
<dbReference type="Gene3D" id="3.90.1720.10">
    <property type="entry name" value="endopeptidase domain like (from Nostoc punctiforme)"/>
    <property type="match status" value="1"/>
</dbReference>
<comment type="subcellular location">
    <subcellularLocation>
        <location evidence="1">Membrane</location>
        <topology evidence="1">Lipid-anchor</topology>
    </subcellularLocation>
</comment>
<dbReference type="Pfam" id="PF00877">
    <property type="entry name" value="NLPC_P60"/>
    <property type="match status" value="1"/>
</dbReference>
<evidence type="ECO:0000313" key="12">
    <source>
        <dbReference type="Proteomes" id="UP000290172"/>
    </source>
</evidence>
<evidence type="ECO:0000313" key="11">
    <source>
        <dbReference type="EMBL" id="RXJ68046.1"/>
    </source>
</evidence>
<sequence>MSFYNEWKNVKYKFGGESKKGIDCSAFAQRLFKEKFNLDIPRTTTNQVKIGEKIDKSELEEGDLIFFKTSKIDRHVGIYVGDGRFMHASIKGVKLTSLDKPFYIKTYWTSRRVIF</sequence>
<protein>
    <recommendedName>
        <fullName evidence="10">NlpC/P60 domain-containing protein</fullName>
    </recommendedName>
</protein>
<dbReference type="PANTHER" id="PTHR47360:SF3">
    <property type="entry name" value="MUREIN DD-ENDOPEPTIDASE MEPS_MUREIN LD-CARBOXYPEPTIDASE"/>
    <property type="match status" value="1"/>
</dbReference>
<keyword evidence="9" id="KW-0449">Lipoprotein</keyword>
<dbReference type="GO" id="GO:0016020">
    <property type="term" value="C:membrane"/>
    <property type="evidence" value="ECO:0007669"/>
    <property type="project" value="UniProtKB-SubCell"/>
</dbReference>
<evidence type="ECO:0000256" key="5">
    <source>
        <dbReference type="ARBA" id="ARBA00022801"/>
    </source>
</evidence>
<dbReference type="PANTHER" id="PTHR47360">
    <property type="entry name" value="MUREIN DD-ENDOPEPTIDASE MEPS/MUREIN LD-CARBOXYPEPTIDASE"/>
    <property type="match status" value="1"/>
</dbReference>
<gene>
    <name evidence="11" type="ORF">CRV08_08790</name>
</gene>
<dbReference type="GO" id="GO:0008234">
    <property type="term" value="F:cysteine-type peptidase activity"/>
    <property type="evidence" value="ECO:0007669"/>
    <property type="project" value="UniProtKB-KW"/>
</dbReference>
<keyword evidence="8" id="KW-0564">Palmitate</keyword>
<dbReference type="EMBL" id="PDKJ01000007">
    <property type="protein sequence ID" value="RXJ68046.1"/>
    <property type="molecule type" value="Genomic_DNA"/>
</dbReference>
<dbReference type="SUPFAM" id="SSF54001">
    <property type="entry name" value="Cysteine proteinases"/>
    <property type="match status" value="1"/>
</dbReference>
<keyword evidence="3" id="KW-0645">Protease</keyword>
<evidence type="ECO:0000256" key="9">
    <source>
        <dbReference type="ARBA" id="ARBA00023288"/>
    </source>
</evidence>
<dbReference type="InterPro" id="IPR000064">
    <property type="entry name" value="NLP_P60_dom"/>
</dbReference>
<dbReference type="Proteomes" id="UP000290172">
    <property type="component" value="Unassembled WGS sequence"/>
</dbReference>
<dbReference type="InterPro" id="IPR052062">
    <property type="entry name" value="Murein_DD/LD_carboxypeptidase"/>
</dbReference>
<proteinExistence type="inferred from homology"/>
<evidence type="ECO:0000256" key="2">
    <source>
        <dbReference type="ARBA" id="ARBA00007074"/>
    </source>
</evidence>
<dbReference type="PROSITE" id="PS51935">
    <property type="entry name" value="NLPC_P60"/>
    <property type="match status" value="1"/>
</dbReference>
<evidence type="ECO:0000256" key="7">
    <source>
        <dbReference type="ARBA" id="ARBA00023136"/>
    </source>
</evidence>
<evidence type="ECO:0000259" key="10">
    <source>
        <dbReference type="PROSITE" id="PS51935"/>
    </source>
</evidence>
<organism evidence="11 12">
    <name type="scientific">Halarcobacter ebronensis</name>
    <dbReference type="NCBI Taxonomy" id="1462615"/>
    <lineage>
        <taxon>Bacteria</taxon>
        <taxon>Pseudomonadati</taxon>
        <taxon>Campylobacterota</taxon>
        <taxon>Epsilonproteobacteria</taxon>
        <taxon>Campylobacterales</taxon>
        <taxon>Arcobacteraceae</taxon>
        <taxon>Halarcobacter</taxon>
    </lineage>
</organism>
<evidence type="ECO:0000256" key="1">
    <source>
        <dbReference type="ARBA" id="ARBA00004635"/>
    </source>
</evidence>
<accession>A0A4Q0YCD5</accession>
<dbReference type="InterPro" id="IPR038765">
    <property type="entry name" value="Papain-like_cys_pep_sf"/>
</dbReference>
<keyword evidence="5" id="KW-0378">Hydrolase</keyword>
<keyword evidence="7" id="KW-0472">Membrane</keyword>
<dbReference type="GO" id="GO:0006508">
    <property type="term" value="P:proteolysis"/>
    <property type="evidence" value="ECO:0007669"/>
    <property type="project" value="UniProtKB-KW"/>
</dbReference>